<name>A0A0N4Z1H6_PARTI</name>
<feature type="compositionally biased region" description="Basic residues" evidence="1">
    <location>
        <begin position="202"/>
        <end position="217"/>
    </location>
</feature>
<evidence type="ECO:0000313" key="2">
    <source>
        <dbReference type="Proteomes" id="UP000038045"/>
    </source>
</evidence>
<feature type="compositionally biased region" description="Basic residues" evidence="1">
    <location>
        <begin position="433"/>
        <end position="446"/>
    </location>
</feature>
<organism evidence="2 3">
    <name type="scientific">Parastrongyloides trichosuri</name>
    <name type="common">Possum-specific nematode worm</name>
    <dbReference type="NCBI Taxonomy" id="131310"/>
    <lineage>
        <taxon>Eukaryota</taxon>
        <taxon>Metazoa</taxon>
        <taxon>Ecdysozoa</taxon>
        <taxon>Nematoda</taxon>
        <taxon>Chromadorea</taxon>
        <taxon>Rhabditida</taxon>
        <taxon>Tylenchina</taxon>
        <taxon>Panagrolaimomorpha</taxon>
        <taxon>Strongyloidoidea</taxon>
        <taxon>Strongyloididae</taxon>
        <taxon>Parastrongyloides</taxon>
    </lineage>
</organism>
<feature type="compositionally biased region" description="Low complexity" evidence="1">
    <location>
        <begin position="26"/>
        <end position="49"/>
    </location>
</feature>
<dbReference type="AlphaFoldDB" id="A0A0N4Z1H6"/>
<feature type="compositionally biased region" description="Basic residues" evidence="1">
    <location>
        <begin position="406"/>
        <end position="415"/>
    </location>
</feature>
<dbReference type="WBParaSite" id="PTRK_0000064300.1">
    <property type="protein sequence ID" value="PTRK_0000064300.1"/>
    <property type="gene ID" value="PTRK_0000064300"/>
</dbReference>
<feature type="compositionally biased region" description="Basic residues" evidence="1">
    <location>
        <begin position="259"/>
        <end position="288"/>
    </location>
</feature>
<feature type="compositionally biased region" description="Basic residues" evidence="1">
    <location>
        <begin position="350"/>
        <end position="381"/>
    </location>
</feature>
<feature type="region of interest" description="Disordered" evidence="1">
    <location>
        <begin position="184"/>
        <end position="226"/>
    </location>
</feature>
<feature type="region of interest" description="Disordered" evidence="1">
    <location>
        <begin position="247"/>
        <end position="447"/>
    </location>
</feature>
<evidence type="ECO:0000313" key="3">
    <source>
        <dbReference type="WBParaSite" id="PTRK_0000064300.1"/>
    </source>
</evidence>
<feature type="region of interest" description="Disordered" evidence="1">
    <location>
        <begin position="1"/>
        <end position="119"/>
    </location>
</feature>
<feature type="compositionally biased region" description="Basic residues" evidence="1">
    <location>
        <begin position="305"/>
        <end position="317"/>
    </location>
</feature>
<feature type="compositionally biased region" description="Basic and acidic residues" evidence="1">
    <location>
        <begin position="334"/>
        <end position="349"/>
    </location>
</feature>
<feature type="compositionally biased region" description="Low complexity" evidence="1">
    <location>
        <begin position="1"/>
        <end position="13"/>
    </location>
</feature>
<reference evidence="3" key="1">
    <citation type="submission" date="2017-02" db="UniProtKB">
        <authorList>
            <consortium name="WormBaseParasite"/>
        </authorList>
    </citation>
    <scope>IDENTIFICATION</scope>
</reference>
<proteinExistence type="predicted"/>
<keyword evidence="2" id="KW-1185">Reference proteome</keyword>
<evidence type="ECO:0000256" key="1">
    <source>
        <dbReference type="SAM" id="MobiDB-lite"/>
    </source>
</evidence>
<dbReference type="Proteomes" id="UP000038045">
    <property type="component" value="Unplaced"/>
</dbReference>
<feature type="compositionally biased region" description="Basic and acidic residues" evidence="1">
    <location>
        <begin position="186"/>
        <end position="196"/>
    </location>
</feature>
<protein>
    <submittedName>
        <fullName evidence="3">Peptidoglycan glycosyltransferase</fullName>
    </submittedName>
</protein>
<feature type="region of interest" description="Disordered" evidence="1">
    <location>
        <begin position="523"/>
        <end position="546"/>
    </location>
</feature>
<accession>A0A0N4Z1H6</accession>
<sequence>MHDATRASGAAAGDRGDSRLRAVDQAGGDAAGSAGAGRLAHGARGLWRRPAGSHDRQDDPPGGAGPPRNPLQSIRRQSAPGREALPGDRRARRTRGPGGGPVRLSPPDGDLARRAAAEPGNSRLWPPVVARRLFHHRHPARPVPRLSAGAADPAGDRIRRDLRRGAVGSGNPLPLCAGWFGRGAGQHHDGGHRPLVPDHGPGPHRRRDLRRPVRAGRRASAGPVRRPAHRLLAGPAAALHRHPGRGRAALHPVHQLPSLRRRVRPVLRRGRGGDARHRRSGGGHHGRRLAQASDARLSPDAAGRSGHHPGQYRRRPVQRQDHHRPPGGAAPARLADDRPLRRPARQPDHRRLRPGPRLSARRPRAGRGPARRHPHPQHRRGAACPLRCDQAGLGRAGRRGEEAPAHRHRRHHRRPQLGAALFQVGPALQPEPRRRHRHGKRHHRRPGLSLPRALRDAAVRVGQAAARRDQAAGPGQPFLRRLDLRAFADRYSGGGPAAGRGRAPALAQAARVRRAAFPVRGRYRSPRGGSLLERRRGASPSPSWGGRLRPLGRSRVGAARLLIKLRGALRSYRRALPTRSPLRCDHPPHEGEGEARVCFQERTLQHKVLGSSSASQAGRDAMTRDQVQSVHDDIAYMKALAQEGRHAPLLGGRILIIAGLVFGVAALA</sequence>